<dbReference type="Pfam" id="PF03952">
    <property type="entry name" value="Enolase_N"/>
    <property type="match status" value="1"/>
</dbReference>
<comment type="caution">
    <text evidence="16">The sequence shown here is derived from an EMBL/GenBank/DDBJ whole genome shotgun (WGS) entry which is preliminary data.</text>
</comment>
<feature type="binding site" evidence="10">
    <location>
        <position position="371"/>
    </location>
    <ligand>
        <name>(2R)-2-phosphoglycerate</name>
        <dbReference type="ChEBI" id="CHEBI:58289"/>
    </ligand>
</feature>
<dbReference type="SMART" id="SM01193">
    <property type="entry name" value="Enolase_N"/>
    <property type="match status" value="1"/>
</dbReference>
<feature type="active site" description="Proton acceptor" evidence="10 11">
    <location>
        <position position="371"/>
    </location>
</feature>
<evidence type="ECO:0000313" key="16">
    <source>
        <dbReference type="EMBL" id="MBK7424830.1"/>
    </source>
</evidence>
<dbReference type="PROSITE" id="PS00164">
    <property type="entry name" value="ENOLASE"/>
    <property type="match status" value="1"/>
</dbReference>
<feature type="binding site" evidence="12">
    <location>
        <begin position="398"/>
        <end position="401"/>
    </location>
    <ligand>
        <name>substrate</name>
    </ligand>
</feature>
<feature type="binding site" evidence="10">
    <location>
        <position position="422"/>
    </location>
    <ligand>
        <name>(2R)-2-phosphoglycerate</name>
        <dbReference type="ChEBI" id="CHEBI:58289"/>
    </ligand>
</feature>
<evidence type="ECO:0000256" key="1">
    <source>
        <dbReference type="ARBA" id="ARBA00005031"/>
    </source>
</evidence>
<dbReference type="GO" id="GO:0009986">
    <property type="term" value="C:cell surface"/>
    <property type="evidence" value="ECO:0007669"/>
    <property type="project" value="UniProtKB-SubCell"/>
</dbReference>
<evidence type="ECO:0000256" key="10">
    <source>
        <dbReference type="HAMAP-Rule" id="MF_00318"/>
    </source>
</evidence>
<organism evidence="16 17">
    <name type="scientific">Candidatus Propionivibrio dominans</name>
    <dbReference type="NCBI Taxonomy" id="2954373"/>
    <lineage>
        <taxon>Bacteria</taxon>
        <taxon>Pseudomonadati</taxon>
        <taxon>Pseudomonadota</taxon>
        <taxon>Betaproteobacteria</taxon>
        <taxon>Rhodocyclales</taxon>
        <taxon>Rhodocyclaceae</taxon>
        <taxon>Propionivibrio</taxon>
    </lineage>
</organism>
<feature type="binding site" evidence="10 13">
    <location>
        <position position="319"/>
    </location>
    <ligand>
        <name>Mg(2+)</name>
        <dbReference type="ChEBI" id="CHEBI:18420"/>
    </ligand>
</feature>
<proteinExistence type="inferred from homology"/>
<dbReference type="SUPFAM" id="SSF54826">
    <property type="entry name" value="Enolase N-terminal domain-like"/>
    <property type="match status" value="1"/>
</dbReference>
<comment type="cofactor">
    <cofactor evidence="13">
        <name>Mg(2+)</name>
        <dbReference type="ChEBI" id="CHEBI:18420"/>
    </cofactor>
    <text evidence="13">Mg(2+) is required for catalysis and for stabilizing the dimer.</text>
</comment>
<name>A0A9D7FGN5_9RHOO</name>
<dbReference type="GO" id="GO:0005576">
    <property type="term" value="C:extracellular region"/>
    <property type="evidence" value="ECO:0007669"/>
    <property type="project" value="UniProtKB-SubCell"/>
</dbReference>
<dbReference type="EC" id="4.2.1.11" evidence="3 10"/>
<dbReference type="CDD" id="cd03313">
    <property type="entry name" value="enolase"/>
    <property type="match status" value="1"/>
</dbReference>
<dbReference type="SFLD" id="SFLDG00178">
    <property type="entry name" value="enolase"/>
    <property type="match status" value="1"/>
</dbReference>
<evidence type="ECO:0000313" key="17">
    <source>
        <dbReference type="Proteomes" id="UP000886602"/>
    </source>
</evidence>
<accession>A0A9D7FGN5</accession>
<comment type="function">
    <text evidence="9 10">Catalyzes the reversible conversion of 2-phosphoglycerate (2-PG) into phosphoenolpyruvate (PEP). It is essential for the degradation of carbohydrates via glycolysis.</text>
</comment>
<dbReference type="Pfam" id="PF00113">
    <property type="entry name" value="Enolase_C"/>
    <property type="match status" value="1"/>
</dbReference>
<reference evidence="16" key="1">
    <citation type="submission" date="2020-10" db="EMBL/GenBank/DDBJ databases">
        <title>Connecting structure to function with the recovery of over 1000 high-quality activated sludge metagenome-assembled genomes encoding full-length rRNA genes using long-read sequencing.</title>
        <authorList>
            <person name="Singleton C.M."/>
            <person name="Petriglieri F."/>
            <person name="Kristensen J.M."/>
            <person name="Kirkegaard R.H."/>
            <person name="Michaelsen T.Y."/>
            <person name="Andersen M.H."/>
            <person name="Karst S.M."/>
            <person name="Dueholm M.S."/>
            <person name="Nielsen P.H."/>
            <person name="Albertsen M."/>
        </authorList>
    </citation>
    <scope>NUCLEOTIDE SEQUENCE</scope>
    <source>
        <strain evidence="16">EsbW_18-Q3-R4-48_MAXAC.044</strain>
    </source>
</reference>
<dbReference type="Gene3D" id="3.30.390.10">
    <property type="entry name" value="Enolase-like, N-terminal domain"/>
    <property type="match status" value="1"/>
</dbReference>
<comment type="subcellular location">
    <subcellularLocation>
        <location evidence="10">Cytoplasm</location>
    </subcellularLocation>
    <subcellularLocation>
        <location evidence="10">Secreted</location>
    </subcellularLocation>
    <subcellularLocation>
        <location evidence="10">Cell surface</location>
    </subcellularLocation>
    <text evidence="10">Fractions of enolase are present in both the cytoplasm and on the cell surface.</text>
</comment>
<dbReference type="GO" id="GO:0006096">
    <property type="term" value="P:glycolytic process"/>
    <property type="evidence" value="ECO:0007669"/>
    <property type="project" value="UniProtKB-UniRule"/>
</dbReference>
<feature type="binding site" evidence="10">
    <location>
        <position position="193"/>
    </location>
    <ligand>
        <name>(2R)-2-phosphoglycerate</name>
        <dbReference type="ChEBI" id="CHEBI:58289"/>
    </ligand>
</feature>
<dbReference type="SFLD" id="SFLDS00001">
    <property type="entry name" value="Enolase"/>
    <property type="match status" value="1"/>
</dbReference>
<dbReference type="InterPro" id="IPR020810">
    <property type="entry name" value="Enolase_C"/>
</dbReference>
<keyword evidence="10" id="KW-0963">Cytoplasm</keyword>
<evidence type="ECO:0000256" key="9">
    <source>
        <dbReference type="ARBA" id="ARBA00045763"/>
    </source>
</evidence>
<protein>
    <recommendedName>
        <fullName evidence="4 10">Enolase</fullName>
        <ecNumber evidence="3 10">4.2.1.11</ecNumber>
    </recommendedName>
    <alternativeName>
        <fullName evidence="10">2-phospho-D-glycerate hydro-lyase</fullName>
    </alternativeName>
    <alternativeName>
        <fullName evidence="10">2-phosphoglycerate dehydratase</fullName>
    </alternativeName>
</protein>
<comment type="similarity">
    <text evidence="2 10">Belongs to the enolase family.</text>
</comment>
<feature type="binding site" evidence="12">
    <location>
        <position position="185"/>
    </location>
    <ligand>
        <name>substrate</name>
    </ligand>
</feature>
<feature type="binding site" evidence="12">
    <location>
        <position position="319"/>
    </location>
    <ligand>
        <name>substrate</name>
    </ligand>
</feature>
<dbReference type="Gene3D" id="3.20.20.120">
    <property type="entry name" value="Enolase-like C-terminal domain"/>
    <property type="match status" value="1"/>
</dbReference>
<evidence type="ECO:0000256" key="5">
    <source>
        <dbReference type="ARBA" id="ARBA00022525"/>
    </source>
</evidence>
<feature type="binding site" evidence="10">
    <location>
        <position position="401"/>
    </location>
    <ligand>
        <name>(2R)-2-phosphoglycerate</name>
        <dbReference type="ChEBI" id="CHEBI:58289"/>
    </ligand>
</feature>
<dbReference type="InterPro" id="IPR029017">
    <property type="entry name" value="Enolase-like_N"/>
</dbReference>
<dbReference type="FunFam" id="3.30.390.10:FF:000001">
    <property type="entry name" value="Enolase"/>
    <property type="match status" value="1"/>
</dbReference>
<feature type="binding site" evidence="12">
    <location>
        <position position="194"/>
    </location>
    <ligand>
        <name>substrate</name>
    </ligand>
</feature>
<keyword evidence="5 10" id="KW-0964">Secreted</keyword>
<evidence type="ECO:0000259" key="14">
    <source>
        <dbReference type="SMART" id="SM01192"/>
    </source>
</evidence>
<keyword evidence="7 10" id="KW-0324">Glycolysis</keyword>
<dbReference type="EMBL" id="JADJNC010000053">
    <property type="protein sequence ID" value="MBK7424830.1"/>
    <property type="molecule type" value="Genomic_DNA"/>
</dbReference>
<evidence type="ECO:0000259" key="15">
    <source>
        <dbReference type="SMART" id="SM01193"/>
    </source>
</evidence>
<feature type="binding site" evidence="12">
    <location>
        <position position="346"/>
    </location>
    <ligand>
        <name>substrate</name>
    </ligand>
</feature>
<dbReference type="HAMAP" id="MF_00318">
    <property type="entry name" value="Enolase"/>
    <property type="match status" value="1"/>
</dbReference>
<keyword evidence="6 10" id="KW-0460">Magnesium</keyword>
<evidence type="ECO:0000256" key="8">
    <source>
        <dbReference type="ARBA" id="ARBA00023239"/>
    </source>
</evidence>
<dbReference type="Proteomes" id="UP000886602">
    <property type="component" value="Unassembled WGS sequence"/>
</dbReference>
<dbReference type="PRINTS" id="PR00148">
    <property type="entry name" value="ENOLASE"/>
</dbReference>
<evidence type="ECO:0000256" key="7">
    <source>
        <dbReference type="ARBA" id="ARBA00023152"/>
    </source>
</evidence>
<evidence type="ECO:0000256" key="12">
    <source>
        <dbReference type="PIRSR" id="PIRSR001400-2"/>
    </source>
</evidence>
<comment type="catalytic activity">
    <reaction evidence="10">
        <text>(2R)-2-phosphoglycerate = phosphoenolpyruvate + H2O</text>
        <dbReference type="Rhea" id="RHEA:10164"/>
        <dbReference type="ChEBI" id="CHEBI:15377"/>
        <dbReference type="ChEBI" id="CHEBI:58289"/>
        <dbReference type="ChEBI" id="CHEBI:58702"/>
        <dbReference type="EC" id="4.2.1.11"/>
    </reaction>
</comment>
<feature type="binding site" evidence="10 13">
    <location>
        <position position="346"/>
    </location>
    <ligand>
        <name>Mg(2+)</name>
        <dbReference type="ChEBI" id="CHEBI:18420"/>
    </ligand>
</feature>
<evidence type="ECO:0000256" key="13">
    <source>
        <dbReference type="PIRSR" id="PIRSR001400-3"/>
    </source>
</evidence>
<dbReference type="InterPro" id="IPR020809">
    <property type="entry name" value="Enolase_CS"/>
</dbReference>
<feature type="domain" description="Enolase N-terminal" evidence="15">
    <location>
        <begin position="31"/>
        <end position="161"/>
    </location>
</feature>
<dbReference type="NCBIfam" id="TIGR01060">
    <property type="entry name" value="eno"/>
    <property type="match status" value="1"/>
</dbReference>
<feature type="active site" description="Proton donor" evidence="10 11">
    <location>
        <position position="235"/>
    </location>
</feature>
<dbReference type="InterPro" id="IPR036849">
    <property type="entry name" value="Enolase-like_C_sf"/>
</dbReference>
<dbReference type="InterPro" id="IPR020811">
    <property type="entry name" value="Enolase_N"/>
</dbReference>
<dbReference type="GO" id="GO:0000287">
    <property type="term" value="F:magnesium ion binding"/>
    <property type="evidence" value="ECO:0007669"/>
    <property type="project" value="UniProtKB-UniRule"/>
</dbReference>
<dbReference type="InterPro" id="IPR000941">
    <property type="entry name" value="Enolase"/>
</dbReference>
<keyword evidence="10 13" id="KW-0479">Metal-binding</keyword>
<dbReference type="SFLD" id="SFLDF00002">
    <property type="entry name" value="enolase"/>
    <property type="match status" value="1"/>
</dbReference>
<evidence type="ECO:0000256" key="2">
    <source>
        <dbReference type="ARBA" id="ARBA00009604"/>
    </source>
</evidence>
<gene>
    <name evidence="10 16" type="primary">eno</name>
    <name evidence="16" type="ORF">IPJ48_18095</name>
</gene>
<evidence type="ECO:0000256" key="6">
    <source>
        <dbReference type="ARBA" id="ARBA00022842"/>
    </source>
</evidence>
<dbReference type="PANTHER" id="PTHR11902">
    <property type="entry name" value="ENOLASE"/>
    <property type="match status" value="1"/>
</dbReference>
<dbReference type="AlphaFoldDB" id="A0A9D7FGN5"/>
<dbReference type="GO" id="GO:0000015">
    <property type="term" value="C:phosphopyruvate hydratase complex"/>
    <property type="evidence" value="ECO:0007669"/>
    <property type="project" value="InterPro"/>
</dbReference>
<dbReference type="PIRSF" id="PIRSF001400">
    <property type="entry name" value="Enolase"/>
    <property type="match status" value="1"/>
</dbReference>
<feature type="domain" description="Enolase C-terminal TIM barrel" evidence="14">
    <location>
        <begin position="169"/>
        <end position="459"/>
    </location>
</feature>
<evidence type="ECO:0000256" key="4">
    <source>
        <dbReference type="ARBA" id="ARBA00017068"/>
    </source>
</evidence>
<evidence type="ECO:0000256" key="11">
    <source>
        <dbReference type="PIRSR" id="PIRSR001400-1"/>
    </source>
</evidence>
<sequence>MAKIEKPAAKNTVPVKKTSVKTVPVAPFVKITKVFGRQILDSRGNPTVEVDITLSNGFLARAAVPSGASTGEFEACELRDDDKKVYLGKGVLKAVAAVNGPIAKLLKGKNPLNQRELDEAMITLDGSVNKSKLGANALLGASMAITVAAANVSKMPLWKYIGKIHKNKEFVLPTPMANIINGGKHADNLIDFQEFMIMPIGAKTYSEGLRWITEIFHTLKGILKKGKHVTAVGDEGGFAPNLSNDEALEVIMQAIDAAGYKAGKQIGIALDCASSELYDEGGRKGYKFWKSNPDKLFTSDDMIAKYADWCKKYPIVSIEDGLDQSDWDGYVKLTKALGKKVQIVGDDFFVTNPTRRKKGIDMGACNSILIKVNQIGTVTETLDAIKMAQKAGYSAVCSHRSGETEDSFIADLAVGTGSGQIKTGSLSRTDRICKYNQLIRIEEQLGAKAVFKGIKSIKGAGY</sequence>
<feature type="binding site" evidence="10">
    <location>
        <position position="400"/>
    </location>
    <ligand>
        <name>(2R)-2-phosphoglycerate</name>
        <dbReference type="ChEBI" id="CHEBI:58289"/>
    </ligand>
</feature>
<dbReference type="SUPFAM" id="SSF51604">
    <property type="entry name" value="Enolase C-terminal domain-like"/>
    <property type="match status" value="1"/>
</dbReference>
<evidence type="ECO:0000256" key="3">
    <source>
        <dbReference type="ARBA" id="ARBA00012058"/>
    </source>
</evidence>
<dbReference type="PANTHER" id="PTHR11902:SF1">
    <property type="entry name" value="ENOLASE"/>
    <property type="match status" value="1"/>
</dbReference>
<feature type="binding site" evidence="12">
    <location>
        <position position="422"/>
    </location>
    <ligand>
        <name>substrate</name>
    </ligand>
</feature>
<comment type="cofactor">
    <cofactor evidence="10">
        <name>Mg(2+)</name>
        <dbReference type="ChEBI" id="CHEBI:18420"/>
    </cofactor>
    <text evidence="10">Binds a second Mg(2+) ion via substrate during catalysis.</text>
</comment>
<dbReference type="SMART" id="SM01192">
    <property type="entry name" value="Enolase_C"/>
    <property type="match status" value="1"/>
</dbReference>
<comment type="pathway">
    <text evidence="1 10">Carbohydrate degradation; glycolysis; pyruvate from D-glyceraldehyde 3-phosphate: step 4/5.</text>
</comment>
<dbReference type="GO" id="GO:0004634">
    <property type="term" value="F:phosphopyruvate hydratase activity"/>
    <property type="evidence" value="ECO:0007669"/>
    <property type="project" value="UniProtKB-UniRule"/>
</dbReference>
<keyword evidence="8 10" id="KW-0456">Lyase</keyword>
<feature type="binding site" evidence="10 13">
    <location>
        <position position="271"/>
    </location>
    <ligand>
        <name>Mg(2+)</name>
        <dbReference type="ChEBI" id="CHEBI:18420"/>
    </ligand>
</feature>